<keyword evidence="1" id="KW-1133">Transmembrane helix</keyword>
<dbReference type="PROSITE" id="PS50113">
    <property type="entry name" value="PAC"/>
    <property type="match status" value="1"/>
</dbReference>
<evidence type="ECO:0000259" key="3">
    <source>
        <dbReference type="PROSITE" id="PS50113"/>
    </source>
</evidence>
<keyword evidence="1" id="KW-0812">Transmembrane</keyword>
<feature type="signal peptide" evidence="2">
    <location>
        <begin position="1"/>
        <end position="23"/>
    </location>
</feature>
<protein>
    <submittedName>
        <fullName evidence="4">PAS domain S-box-containing protein</fullName>
    </submittedName>
</protein>
<name>A0A4Q7Z8F7_9GAMM</name>
<sequence length="356" mass="39813">MGYRVLSRILALLFLLTAGGARALEPPLPSSPSTPVSAPAPDCPRRFPDLHQLEGIIASRTSELNASHQQVQQHMLATILFQLGIILLLIVTLLYRRQVQKALLKEKQMISAMLDSSLQFMGLLDLEGRLIHVNHTALGRFSSRSEDVLGQVFWETPWWRHSEYDQDRLRRAILLAVTGEESRFELNCPLQDGESVDVDFSVRPVLDHRMKIINLLIEGRDISARKQAEMQVAARRRELQEANSYLHTLIGALPDTLMELDMDGRIYQFHSPSADFPAPPEAGQVWAIRDFLPEEACHGIQSLIAQAALSGMARGGGIRLNDRQGRSRDYELSVTSLPEAEGAARRFVVLAREAGL</sequence>
<dbReference type="SUPFAM" id="SSF55785">
    <property type="entry name" value="PYP-like sensor domain (PAS domain)"/>
    <property type="match status" value="2"/>
</dbReference>
<keyword evidence="2" id="KW-0732">Signal</keyword>
<dbReference type="EMBL" id="SHKX01000011">
    <property type="protein sequence ID" value="RZU46760.1"/>
    <property type="molecule type" value="Genomic_DNA"/>
</dbReference>
<evidence type="ECO:0000313" key="5">
    <source>
        <dbReference type="Proteomes" id="UP000292423"/>
    </source>
</evidence>
<evidence type="ECO:0000256" key="1">
    <source>
        <dbReference type="SAM" id="Phobius"/>
    </source>
</evidence>
<dbReference type="PANTHER" id="PTHR44757:SF2">
    <property type="entry name" value="BIOFILM ARCHITECTURE MAINTENANCE PROTEIN MBAA"/>
    <property type="match status" value="1"/>
</dbReference>
<keyword evidence="5" id="KW-1185">Reference proteome</keyword>
<dbReference type="InterPro" id="IPR000014">
    <property type="entry name" value="PAS"/>
</dbReference>
<dbReference type="NCBIfam" id="TIGR00229">
    <property type="entry name" value="sensory_box"/>
    <property type="match status" value="1"/>
</dbReference>
<keyword evidence="1" id="KW-0472">Membrane</keyword>
<evidence type="ECO:0000256" key="2">
    <source>
        <dbReference type="SAM" id="SignalP"/>
    </source>
</evidence>
<dbReference type="AlphaFoldDB" id="A0A4Q7Z8F7"/>
<reference evidence="4 5" key="1">
    <citation type="submission" date="2019-02" db="EMBL/GenBank/DDBJ databases">
        <title>Genomic Encyclopedia of Type Strains, Phase IV (KMG-IV): sequencing the most valuable type-strain genomes for metagenomic binning, comparative biology and taxonomic classification.</title>
        <authorList>
            <person name="Goeker M."/>
        </authorList>
    </citation>
    <scope>NUCLEOTIDE SEQUENCE [LARGE SCALE GENOMIC DNA]</scope>
    <source>
        <strain evidence="4 5">DSM 105135</strain>
    </source>
</reference>
<dbReference type="PANTHER" id="PTHR44757">
    <property type="entry name" value="DIGUANYLATE CYCLASE DGCP"/>
    <property type="match status" value="1"/>
</dbReference>
<comment type="caution">
    <text evidence="4">The sequence shown here is derived from an EMBL/GenBank/DDBJ whole genome shotgun (WGS) entry which is preliminary data.</text>
</comment>
<dbReference type="Gene3D" id="3.30.450.20">
    <property type="entry name" value="PAS domain"/>
    <property type="match status" value="1"/>
</dbReference>
<dbReference type="Proteomes" id="UP000292423">
    <property type="component" value="Unassembled WGS sequence"/>
</dbReference>
<dbReference type="CDD" id="cd00130">
    <property type="entry name" value="PAS"/>
    <property type="match status" value="1"/>
</dbReference>
<dbReference type="InterPro" id="IPR035965">
    <property type="entry name" value="PAS-like_dom_sf"/>
</dbReference>
<dbReference type="InterPro" id="IPR052155">
    <property type="entry name" value="Biofilm_reg_signaling"/>
</dbReference>
<accession>A0A4Q7Z8F7</accession>
<dbReference type="SMART" id="SM00091">
    <property type="entry name" value="PAS"/>
    <property type="match status" value="1"/>
</dbReference>
<organism evidence="4 5">
    <name type="scientific">Fluviicoccus keumensis</name>
    <dbReference type="NCBI Taxonomy" id="1435465"/>
    <lineage>
        <taxon>Bacteria</taxon>
        <taxon>Pseudomonadati</taxon>
        <taxon>Pseudomonadota</taxon>
        <taxon>Gammaproteobacteria</taxon>
        <taxon>Moraxellales</taxon>
        <taxon>Moraxellaceae</taxon>
        <taxon>Fluviicoccus</taxon>
    </lineage>
</organism>
<feature type="domain" description="PAC" evidence="3">
    <location>
        <begin position="180"/>
        <end position="234"/>
    </location>
</feature>
<dbReference type="OrthoDB" id="6973808at2"/>
<proteinExistence type="predicted"/>
<dbReference type="Pfam" id="PF08448">
    <property type="entry name" value="PAS_4"/>
    <property type="match status" value="1"/>
</dbReference>
<gene>
    <name evidence="4" type="ORF">EV700_1141</name>
</gene>
<dbReference type="InterPro" id="IPR000700">
    <property type="entry name" value="PAS-assoc_C"/>
</dbReference>
<feature type="transmembrane region" description="Helical" evidence="1">
    <location>
        <begin position="75"/>
        <end position="95"/>
    </location>
</feature>
<evidence type="ECO:0000313" key="4">
    <source>
        <dbReference type="EMBL" id="RZU46760.1"/>
    </source>
</evidence>
<dbReference type="InterPro" id="IPR013656">
    <property type="entry name" value="PAS_4"/>
</dbReference>
<dbReference type="RefSeq" id="WP_130411651.1">
    <property type="nucleotide sequence ID" value="NZ_SHKX01000011.1"/>
</dbReference>
<feature type="chain" id="PRO_5020316366" evidence="2">
    <location>
        <begin position="24"/>
        <end position="356"/>
    </location>
</feature>